<reference evidence="5 6" key="1">
    <citation type="journal article" date="2015" name="Stand. Genomic Sci.">
        <title>Genomic Encyclopedia of Bacterial and Archaeal Type Strains, Phase III: the genomes of soil and plant-associated and newly described type strains.</title>
        <authorList>
            <person name="Whitman W.B."/>
            <person name="Woyke T."/>
            <person name="Klenk H.P."/>
            <person name="Zhou Y."/>
            <person name="Lilburn T.G."/>
            <person name="Beck B.J."/>
            <person name="De Vos P."/>
            <person name="Vandamme P."/>
            <person name="Eisen J.A."/>
            <person name="Garrity G."/>
            <person name="Hugenholtz P."/>
            <person name="Kyrpides N.C."/>
        </authorList>
    </citation>
    <scope>NUCLEOTIDE SEQUENCE [LARGE SCALE GENOMIC DNA]</scope>
    <source>
        <strain evidence="5 6">CGMCC 1.6847</strain>
    </source>
</reference>
<keyword evidence="2" id="KW-0238">DNA-binding</keyword>
<comment type="caution">
    <text evidence="5">The sequence shown here is derived from an EMBL/GenBank/DDBJ whole genome shotgun (WGS) entry which is preliminary data.</text>
</comment>
<evidence type="ECO:0000256" key="2">
    <source>
        <dbReference type="ARBA" id="ARBA00023125"/>
    </source>
</evidence>
<dbReference type="RefSeq" id="WP_144890953.1">
    <property type="nucleotide sequence ID" value="NZ_VLKO01000004.1"/>
</dbReference>
<protein>
    <submittedName>
        <fullName evidence="5">HxlR family transcriptional regulator</fullName>
    </submittedName>
</protein>
<dbReference type="Pfam" id="PF01638">
    <property type="entry name" value="HxlR"/>
    <property type="match status" value="1"/>
</dbReference>
<dbReference type="InterPro" id="IPR002577">
    <property type="entry name" value="HTH_HxlR"/>
</dbReference>
<keyword evidence="6" id="KW-1185">Reference proteome</keyword>
<keyword evidence="3" id="KW-0804">Transcription</keyword>
<dbReference type="SUPFAM" id="SSF46785">
    <property type="entry name" value="Winged helix' DNA-binding domain"/>
    <property type="match status" value="1"/>
</dbReference>
<proteinExistence type="predicted"/>
<feature type="domain" description="HTH hxlR-type" evidence="4">
    <location>
        <begin position="19"/>
        <end position="113"/>
    </location>
</feature>
<sequence>MKKENSTNAINEAYLKELCAVQESLNLISSRWTLAVLYAIDKGNNRFSSLQKELENISKKVLSDRVNLLCESGIIQKEIITEKPLNIEYQITKKGQELIEVLAPIKLWAKNNR</sequence>
<dbReference type="InterPro" id="IPR036388">
    <property type="entry name" value="WH-like_DNA-bd_sf"/>
</dbReference>
<evidence type="ECO:0000256" key="3">
    <source>
        <dbReference type="ARBA" id="ARBA00023163"/>
    </source>
</evidence>
<dbReference type="EMBL" id="VLKO01000004">
    <property type="protein sequence ID" value="TWI00585.1"/>
    <property type="molecule type" value="Genomic_DNA"/>
</dbReference>
<evidence type="ECO:0000259" key="4">
    <source>
        <dbReference type="PROSITE" id="PS51118"/>
    </source>
</evidence>
<gene>
    <name evidence="5" type="ORF">IQ05_01241</name>
</gene>
<evidence type="ECO:0000313" key="6">
    <source>
        <dbReference type="Proteomes" id="UP000317519"/>
    </source>
</evidence>
<dbReference type="PANTHER" id="PTHR33204:SF18">
    <property type="entry name" value="TRANSCRIPTIONAL REGULATORY PROTEIN"/>
    <property type="match status" value="1"/>
</dbReference>
<dbReference type="Gene3D" id="1.10.10.10">
    <property type="entry name" value="Winged helix-like DNA-binding domain superfamily/Winged helix DNA-binding domain"/>
    <property type="match status" value="1"/>
</dbReference>
<dbReference type="InterPro" id="IPR036390">
    <property type="entry name" value="WH_DNA-bd_sf"/>
</dbReference>
<name>A0ABY3FL38_9FLAO</name>
<evidence type="ECO:0000313" key="5">
    <source>
        <dbReference type="EMBL" id="TWI00585.1"/>
    </source>
</evidence>
<dbReference type="Proteomes" id="UP000317519">
    <property type="component" value="Unassembled WGS sequence"/>
</dbReference>
<evidence type="ECO:0000256" key="1">
    <source>
        <dbReference type="ARBA" id="ARBA00023015"/>
    </source>
</evidence>
<organism evidence="5 6">
    <name type="scientific">Flavobacterium tiangeerense</name>
    <dbReference type="NCBI Taxonomy" id="459471"/>
    <lineage>
        <taxon>Bacteria</taxon>
        <taxon>Pseudomonadati</taxon>
        <taxon>Bacteroidota</taxon>
        <taxon>Flavobacteriia</taxon>
        <taxon>Flavobacteriales</taxon>
        <taxon>Flavobacteriaceae</taxon>
        <taxon>Flavobacterium</taxon>
    </lineage>
</organism>
<accession>A0ABY3FL38</accession>
<keyword evidence="1" id="KW-0805">Transcription regulation</keyword>
<dbReference type="PANTHER" id="PTHR33204">
    <property type="entry name" value="TRANSCRIPTIONAL REGULATOR, MARR FAMILY"/>
    <property type="match status" value="1"/>
</dbReference>
<dbReference type="PROSITE" id="PS51118">
    <property type="entry name" value="HTH_HXLR"/>
    <property type="match status" value="1"/>
</dbReference>